<feature type="region of interest" description="Disordered" evidence="1">
    <location>
        <begin position="1"/>
        <end position="38"/>
    </location>
</feature>
<dbReference type="EMBL" id="CP036426">
    <property type="protein sequence ID" value="QDV34030.1"/>
    <property type="molecule type" value="Genomic_DNA"/>
</dbReference>
<name>A0A518GZM7_9BACT</name>
<evidence type="ECO:0000313" key="2">
    <source>
        <dbReference type="EMBL" id="QDV34030.1"/>
    </source>
</evidence>
<dbReference type="AlphaFoldDB" id="A0A518GZM7"/>
<evidence type="ECO:0000313" key="3">
    <source>
        <dbReference type="Proteomes" id="UP000317835"/>
    </source>
</evidence>
<dbReference type="KEGG" id="tpla:ElP_19110"/>
<sequence>MRPRAMPTRGPKTKAKAAARRASKAPPRGTEPPGHLADDEHAADAWRHLTALLSEAGNLERTDPTIVEAYAINVSMLRTCHEAVARDGPITLNAANCPVPHPAAAMINAATMRLKSICYDLGLVPATSKYAATPTDATGPDRWGDLLGVVG</sequence>
<proteinExistence type="predicted"/>
<evidence type="ECO:0000256" key="1">
    <source>
        <dbReference type="SAM" id="MobiDB-lite"/>
    </source>
</evidence>
<keyword evidence="3" id="KW-1185">Reference proteome</keyword>
<dbReference type="RefSeq" id="WP_145268621.1">
    <property type="nucleotide sequence ID" value="NZ_CP036426.1"/>
</dbReference>
<organism evidence="2 3">
    <name type="scientific">Tautonia plasticadhaerens</name>
    <dbReference type="NCBI Taxonomy" id="2527974"/>
    <lineage>
        <taxon>Bacteria</taxon>
        <taxon>Pseudomonadati</taxon>
        <taxon>Planctomycetota</taxon>
        <taxon>Planctomycetia</taxon>
        <taxon>Isosphaerales</taxon>
        <taxon>Isosphaeraceae</taxon>
        <taxon>Tautonia</taxon>
    </lineage>
</organism>
<protein>
    <submittedName>
        <fullName evidence="2">Phage terminase, small subunit</fullName>
    </submittedName>
</protein>
<feature type="compositionally biased region" description="Basic residues" evidence="1">
    <location>
        <begin position="11"/>
        <end position="23"/>
    </location>
</feature>
<dbReference type="NCBIfam" id="TIGR01558">
    <property type="entry name" value="sm_term_P27"/>
    <property type="match status" value="1"/>
</dbReference>
<accession>A0A518GZM7</accession>
<reference evidence="2 3" key="1">
    <citation type="submission" date="2019-02" db="EMBL/GenBank/DDBJ databases">
        <title>Deep-cultivation of Planctomycetes and their phenomic and genomic characterization uncovers novel biology.</title>
        <authorList>
            <person name="Wiegand S."/>
            <person name="Jogler M."/>
            <person name="Boedeker C."/>
            <person name="Pinto D."/>
            <person name="Vollmers J."/>
            <person name="Rivas-Marin E."/>
            <person name="Kohn T."/>
            <person name="Peeters S.H."/>
            <person name="Heuer A."/>
            <person name="Rast P."/>
            <person name="Oberbeckmann S."/>
            <person name="Bunk B."/>
            <person name="Jeske O."/>
            <person name="Meyerdierks A."/>
            <person name="Storesund J.E."/>
            <person name="Kallscheuer N."/>
            <person name="Luecker S."/>
            <person name="Lage O.M."/>
            <person name="Pohl T."/>
            <person name="Merkel B.J."/>
            <person name="Hornburger P."/>
            <person name="Mueller R.-W."/>
            <person name="Bruemmer F."/>
            <person name="Labrenz M."/>
            <person name="Spormann A.M."/>
            <person name="Op den Camp H."/>
            <person name="Overmann J."/>
            <person name="Amann R."/>
            <person name="Jetten M.S.M."/>
            <person name="Mascher T."/>
            <person name="Medema M.H."/>
            <person name="Devos D.P."/>
            <person name="Kaster A.-K."/>
            <person name="Ovreas L."/>
            <person name="Rohde M."/>
            <person name="Galperin M.Y."/>
            <person name="Jogler C."/>
        </authorList>
    </citation>
    <scope>NUCLEOTIDE SEQUENCE [LARGE SCALE GENOMIC DNA]</scope>
    <source>
        <strain evidence="2 3">ElP</strain>
    </source>
</reference>
<dbReference type="Proteomes" id="UP000317835">
    <property type="component" value="Chromosome"/>
</dbReference>
<dbReference type="InterPro" id="IPR006448">
    <property type="entry name" value="Phage_term_ssu_P27"/>
</dbReference>
<gene>
    <name evidence="2" type="ORF">ElP_19110</name>
</gene>
<dbReference type="Pfam" id="PF05119">
    <property type="entry name" value="Terminase_4"/>
    <property type="match status" value="1"/>
</dbReference>